<feature type="signal peptide" evidence="1">
    <location>
        <begin position="1"/>
        <end position="20"/>
    </location>
</feature>
<proteinExistence type="predicted"/>
<evidence type="ECO:0000256" key="1">
    <source>
        <dbReference type="SAM" id="SignalP"/>
    </source>
</evidence>
<evidence type="ECO:0000313" key="2">
    <source>
        <dbReference type="EMBL" id="KAA8634277.1"/>
    </source>
</evidence>
<dbReference type="Proteomes" id="UP000433876">
    <property type="component" value="Unassembled WGS sequence"/>
</dbReference>
<sequence length="425" mass="45385">MHLTTVVSPLVLVMAGLTVAATVDDFHKGHKHPKGHKDHGASSAHCRDGCHDAFSGLLEVAATHTLGPVTRAARAMAASVPDDQIKLAARSVKDEYKCASKHTQTKEICPSNETTCYTVEELHFVWQIREECDKIPEFSDVFNNATSTVTKGQLNGDHKCIWKNTRHYELCPSNNTPCSNKESKDVYYSAEGCDKDPDFIAIFGRISDAASDRPSTVNEASSIKVNDTPGTLQARAVATPNAWDDLGPVTFRTERPEMAVHEIDPRSVSTTTTMGRETTTYATTTTEEIDVMSVIVITDTTSTPSTTTTTSTSSVPTGPPMTTISNIKPGSNTFQMPAQSAPPVVVIVAPSESYSVARTVETLWSSVMQPVNIATATVTRDVSLLIPAQAATSTAKANGASTMQSGAGFTVMAGVGALAACFMMF</sequence>
<comment type="caution">
    <text evidence="2">The sequence shown here is derived from an EMBL/GenBank/DDBJ whole genome shotgun (WGS) entry which is preliminary data.</text>
</comment>
<protein>
    <submittedName>
        <fullName evidence="2">Uncharacterized protein</fullName>
    </submittedName>
</protein>
<keyword evidence="1" id="KW-0732">Signal</keyword>
<evidence type="ECO:0000313" key="3">
    <source>
        <dbReference type="Proteomes" id="UP000433876"/>
    </source>
</evidence>
<gene>
    <name evidence="2" type="ORF">SMACR_05495</name>
</gene>
<dbReference type="EMBL" id="NMPR01000025">
    <property type="protein sequence ID" value="KAA8634277.1"/>
    <property type="molecule type" value="Genomic_DNA"/>
</dbReference>
<name>A0A8S8ZTU5_SORMA</name>
<reference evidence="2 3" key="1">
    <citation type="submission" date="2017-07" db="EMBL/GenBank/DDBJ databases">
        <title>Genome sequence of the Sordaria macrospora wild type strain R19027.</title>
        <authorList>
            <person name="Nowrousian M."/>
            <person name="Teichert I."/>
            <person name="Kueck U."/>
        </authorList>
    </citation>
    <scope>NUCLEOTIDE SEQUENCE [LARGE SCALE GENOMIC DNA]</scope>
    <source>
        <strain evidence="2 3">R19027</strain>
        <tissue evidence="2">Mycelium</tissue>
    </source>
</reference>
<dbReference type="AlphaFoldDB" id="A0A8S8ZTU5"/>
<feature type="chain" id="PRO_5035780092" evidence="1">
    <location>
        <begin position="21"/>
        <end position="425"/>
    </location>
</feature>
<organism evidence="2 3">
    <name type="scientific">Sordaria macrospora</name>
    <dbReference type="NCBI Taxonomy" id="5147"/>
    <lineage>
        <taxon>Eukaryota</taxon>
        <taxon>Fungi</taxon>
        <taxon>Dikarya</taxon>
        <taxon>Ascomycota</taxon>
        <taxon>Pezizomycotina</taxon>
        <taxon>Sordariomycetes</taxon>
        <taxon>Sordariomycetidae</taxon>
        <taxon>Sordariales</taxon>
        <taxon>Sordariaceae</taxon>
        <taxon>Sordaria</taxon>
    </lineage>
</organism>
<accession>A0A8S8ZTU5</accession>
<dbReference type="VEuPathDB" id="FungiDB:SMAC_05495"/>